<protein>
    <submittedName>
        <fullName evidence="2">Uncharacterized protein</fullName>
    </submittedName>
</protein>
<evidence type="ECO:0000313" key="2">
    <source>
        <dbReference type="EMBL" id="CQH50103.1"/>
    </source>
</evidence>
<keyword evidence="3" id="KW-1185">Reference proteome</keyword>
<dbReference type="STRING" id="1407499.HHUB_1592"/>
<name>A0A0U5H0Q9_9EURY</name>
<dbReference type="AlphaFoldDB" id="A0A0U5H0Q9"/>
<dbReference type="KEGG" id="hhb:Hhub_1592"/>
<feature type="region of interest" description="Disordered" evidence="1">
    <location>
        <begin position="1"/>
        <end position="37"/>
    </location>
</feature>
<organism evidence="2 3">
    <name type="scientific">Halobacterium hubeiense</name>
    <dbReference type="NCBI Taxonomy" id="1407499"/>
    <lineage>
        <taxon>Archaea</taxon>
        <taxon>Methanobacteriati</taxon>
        <taxon>Methanobacteriota</taxon>
        <taxon>Stenosarchaea group</taxon>
        <taxon>Halobacteria</taxon>
        <taxon>Halobacteriales</taxon>
        <taxon>Halobacteriaceae</taxon>
        <taxon>Halobacterium</taxon>
    </lineage>
</organism>
<proteinExistence type="predicted"/>
<evidence type="ECO:0000313" key="3">
    <source>
        <dbReference type="Proteomes" id="UP000066737"/>
    </source>
</evidence>
<dbReference type="EMBL" id="LN831302">
    <property type="protein sequence ID" value="CQH50103.1"/>
    <property type="molecule type" value="Genomic_DNA"/>
</dbReference>
<reference evidence="3" key="1">
    <citation type="journal article" date="2016" name="Environ. Microbiol.">
        <title>The complete genome of a viable archaeum isolated from 123-million-year-old rock salt.</title>
        <authorList>
            <person name="Jaakkola S.T."/>
            <person name="Pfeiffer F."/>
            <person name="Ravantti J.J."/>
            <person name="Guo Q."/>
            <person name="Liu Y."/>
            <person name="Chen X."/>
            <person name="Ma H."/>
            <person name="Yang C."/>
            <person name="Oksanen H.M."/>
            <person name="Bamford D.H."/>
        </authorList>
    </citation>
    <scope>NUCLEOTIDE SEQUENCE</scope>
    <source>
        <strain evidence="3">JI20-1</strain>
    </source>
</reference>
<sequence length="37" mass="3916">MRMSGALGTRFDADESAGSFSGKRKRSTADTHGSLRA</sequence>
<dbReference type="Proteomes" id="UP000066737">
    <property type="component" value="Chromosome I"/>
</dbReference>
<gene>
    <name evidence="2" type="ORF">HHUB_1592</name>
</gene>
<evidence type="ECO:0000256" key="1">
    <source>
        <dbReference type="SAM" id="MobiDB-lite"/>
    </source>
</evidence>
<accession>A0A0U5H0Q9</accession>